<dbReference type="EMBL" id="JAWDJX010000016">
    <property type="protein sequence ID" value="KAK3053411.1"/>
    <property type="molecule type" value="Genomic_DNA"/>
</dbReference>
<feature type="compositionally biased region" description="Basic and acidic residues" evidence="3">
    <location>
        <begin position="821"/>
        <end position="836"/>
    </location>
</feature>
<dbReference type="Proteomes" id="UP001271007">
    <property type="component" value="Unassembled WGS sequence"/>
</dbReference>
<protein>
    <recommendedName>
        <fullName evidence="4">Homeobox domain-containing protein</fullName>
    </recommendedName>
</protein>
<feature type="DNA-binding region" description="Homeobox" evidence="1">
    <location>
        <begin position="65"/>
        <end position="125"/>
    </location>
</feature>
<organism evidence="5 6">
    <name type="scientific">Extremus antarcticus</name>
    <dbReference type="NCBI Taxonomy" id="702011"/>
    <lineage>
        <taxon>Eukaryota</taxon>
        <taxon>Fungi</taxon>
        <taxon>Dikarya</taxon>
        <taxon>Ascomycota</taxon>
        <taxon>Pezizomycotina</taxon>
        <taxon>Dothideomycetes</taxon>
        <taxon>Dothideomycetidae</taxon>
        <taxon>Mycosphaerellales</taxon>
        <taxon>Extremaceae</taxon>
        <taxon>Extremus</taxon>
    </lineage>
</organism>
<dbReference type="InterPro" id="IPR001356">
    <property type="entry name" value="HD"/>
</dbReference>
<evidence type="ECO:0000259" key="4">
    <source>
        <dbReference type="PROSITE" id="PS50071"/>
    </source>
</evidence>
<keyword evidence="1 2" id="KW-0539">Nucleus</keyword>
<keyword evidence="6" id="KW-1185">Reference proteome</keyword>
<evidence type="ECO:0000256" key="3">
    <source>
        <dbReference type="SAM" id="MobiDB-lite"/>
    </source>
</evidence>
<proteinExistence type="predicted"/>
<dbReference type="PROSITE" id="PS50071">
    <property type="entry name" value="HOMEOBOX_2"/>
    <property type="match status" value="1"/>
</dbReference>
<dbReference type="GO" id="GO:0005634">
    <property type="term" value="C:nucleus"/>
    <property type="evidence" value="ECO:0007669"/>
    <property type="project" value="UniProtKB-SubCell"/>
</dbReference>
<comment type="caution">
    <text evidence="5">The sequence shown here is derived from an EMBL/GenBank/DDBJ whole genome shotgun (WGS) entry which is preliminary data.</text>
</comment>
<comment type="subcellular location">
    <subcellularLocation>
        <location evidence="1 2">Nucleus</location>
    </subcellularLocation>
</comment>
<feature type="domain" description="Homeobox" evidence="4">
    <location>
        <begin position="63"/>
        <end position="124"/>
    </location>
</feature>
<dbReference type="SUPFAM" id="SSF46689">
    <property type="entry name" value="Homeodomain-like"/>
    <property type="match status" value="1"/>
</dbReference>
<evidence type="ECO:0000256" key="1">
    <source>
        <dbReference type="PROSITE-ProRule" id="PRU00108"/>
    </source>
</evidence>
<sequence>MEYFDFSQGGYPEVAEGMEQPNHHQGHAQGQHYAQSMSAALPDATEAAFYHQNIPQPGSCDIKPRLNKEQHDFLEDHYKQQTKPNTSTKKGFADHLNVSLDKVNASIQQKCNWFQNRRAKSKQDVKKLQGAQNLAQAYQSAHLASDSEPSPFQPSGQYAAAMQHFSDEGQASNGLGISQTQQPQASNEQLIQFFAAHGLATQQIDNNFDWQAQLAEDFYDSPQDLNRRTLTQENFNDISRNGGMVNGHGHFEELQTGFSGNQDILSQVFGDISEHDLKQELPFPYTVGAPLSSNDSSVPSIMSDQSYGFPSNNAMQGRADMSVTSSDWADSRSSSLSMLHPDNALADLSTSQPQLPVSNSQWQPGQSIPVDVDKHYEEFRQVAQNRASAARAFEQPLAFPTDAAFARRASQASMLAQSMGDVNIHPQQPNQSDVFKSPAPPANIAARRQRPKPANLGLAALRSASYSGARQPGSPGQGPASSHLTQDQHIRRIRSAAVMNGGIAHGRIMKSTPGSAQRSPVNWAFAQSMVSPHLVRNMSHGSLAPPTPMSPHDLASEQMMHNPAFQSASYAAPQPIINEADYDQNLGGLQYQPSASVPPQNFTSPPHTPMFYDQSFVPRRVGSNVITENTPPQSAPAGQSCFPSNIWAKAPSLMNHHPLPQQPVPQRHEMQGYTTSQPQQIRSMHTEQQVQGPTVTFARAQQSNVTTGPTPGIPLQFANGIPTLTPEGTVKMSFPPKAQLMQQQSQQMSTPPQQQYAFVTTTSGSPSMHTTTHTMTQPRSELFVHEYNPPGSVRRSSTPRRPSEMTPQAPKHFTFTNHGPLDFEGKRARKSGEAREGSTSCSPASSSGTASTS</sequence>
<evidence type="ECO:0000313" key="5">
    <source>
        <dbReference type="EMBL" id="KAK3053411.1"/>
    </source>
</evidence>
<gene>
    <name evidence="5" type="ORF">LTR09_005580</name>
</gene>
<reference evidence="5" key="1">
    <citation type="submission" date="2023-04" db="EMBL/GenBank/DDBJ databases">
        <title>Black Yeasts Isolated from many extreme environments.</title>
        <authorList>
            <person name="Coleine C."/>
            <person name="Stajich J.E."/>
            <person name="Selbmann L."/>
        </authorList>
    </citation>
    <scope>NUCLEOTIDE SEQUENCE</scope>
    <source>
        <strain evidence="5">CCFEE 5312</strain>
    </source>
</reference>
<dbReference type="CDD" id="cd00086">
    <property type="entry name" value="homeodomain"/>
    <property type="match status" value="1"/>
</dbReference>
<feature type="region of interest" description="Disordered" evidence="3">
    <location>
        <begin position="788"/>
        <end position="853"/>
    </location>
</feature>
<evidence type="ECO:0000313" key="6">
    <source>
        <dbReference type="Proteomes" id="UP001271007"/>
    </source>
</evidence>
<dbReference type="Pfam" id="PF00046">
    <property type="entry name" value="Homeodomain"/>
    <property type="match status" value="1"/>
</dbReference>
<feature type="compositionally biased region" description="Low complexity" evidence="3">
    <location>
        <begin position="837"/>
        <end position="853"/>
    </location>
</feature>
<dbReference type="AlphaFoldDB" id="A0AAJ0DNV3"/>
<name>A0AAJ0DNV3_9PEZI</name>
<dbReference type="SMART" id="SM00389">
    <property type="entry name" value="HOX"/>
    <property type="match status" value="1"/>
</dbReference>
<dbReference type="Gene3D" id="1.10.10.60">
    <property type="entry name" value="Homeodomain-like"/>
    <property type="match status" value="1"/>
</dbReference>
<dbReference type="InterPro" id="IPR009057">
    <property type="entry name" value="Homeodomain-like_sf"/>
</dbReference>
<feature type="compositionally biased region" description="Low complexity" evidence="3">
    <location>
        <begin position="789"/>
        <end position="800"/>
    </location>
</feature>
<accession>A0AAJ0DNV3</accession>
<feature type="region of interest" description="Disordered" evidence="3">
    <location>
        <begin position="464"/>
        <end position="487"/>
    </location>
</feature>
<keyword evidence="1 2" id="KW-0371">Homeobox</keyword>
<feature type="region of interest" description="Disordered" evidence="3">
    <location>
        <begin position="1"/>
        <end position="36"/>
    </location>
</feature>
<evidence type="ECO:0000256" key="2">
    <source>
        <dbReference type="RuleBase" id="RU000682"/>
    </source>
</evidence>
<dbReference type="GO" id="GO:0003677">
    <property type="term" value="F:DNA binding"/>
    <property type="evidence" value="ECO:0007669"/>
    <property type="project" value="UniProtKB-UniRule"/>
</dbReference>
<keyword evidence="1 2" id="KW-0238">DNA-binding</keyword>